<dbReference type="InterPro" id="IPR013324">
    <property type="entry name" value="RNA_pol_sigma_r3/r4-like"/>
</dbReference>
<dbReference type="SUPFAM" id="SSF54427">
    <property type="entry name" value="NTF2-like"/>
    <property type="match status" value="1"/>
</dbReference>
<proteinExistence type="predicted"/>
<evidence type="ECO:0000313" key="5">
    <source>
        <dbReference type="Proteomes" id="UP001319200"/>
    </source>
</evidence>
<keyword evidence="5" id="KW-1185">Reference proteome</keyword>
<dbReference type="GO" id="GO:0006352">
    <property type="term" value="P:DNA-templated transcription initiation"/>
    <property type="evidence" value="ECO:0007669"/>
    <property type="project" value="InterPro"/>
</dbReference>
<dbReference type="NCBIfam" id="TIGR02937">
    <property type="entry name" value="sigma70-ECF"/>
    <property type="match status" value="1"/>
</dbReference>
<comment type="subunit">
    <text evidence="1">Interacts transiently with the RNA polymerase catalytic core formed by RpoA, RpoB, RpoC and RpoZ (2 alpha, 1 beta, 1 beta' and 1 omega subunit) to form the RNA polymerase holoenzyme that can initiate transcription.</text>
</comment>
<dbReference type="InterPro" id="IPR052704">
    <property type="entry name" value="ECF_Sigma-70_Domain"/>
</dbReference>
<dbReference type="InterPro" id="IPR007627">
    <property type="entry name" value="RNA_pol_sigma70_r2"/>
</dbReference>
<reference evidence="4 5" key="1">
    <citation type="submission" date="2021-05" db="EMBL/GenBank/DDBJ databases">
        <title>A Polyphasic approach of four new species of the genus Ohtaekwangia: Ohtaekwangia histidinii sp. nov., Ohtaekwangia cretensis sp. nov., Ohtaekwangia indiensis sp. nov., Ohtaekwangia reichenbachii sp. nov. from diverse environment.</title>
        <authorList>
            <person name="Octaviana S."/>
        </authorList>
    </citation>
    <scope>NUCLEOTIDE SEQUENCE [LARGE SCALE GENOMIC DNA]</scope>
    <source>
        <strain evidence="4 5">PWU4</strain>
    </source>
</reference>
<dbReference type="EMBL" id="JAHESF010000001">
    <property type="protein sequence ID" value="MBT1695327.1"/>
    <property type="molecule type" value="Genomic_DNA"/>
</dbReference>
<dbReference type="GO" id="GO:0003677">
    <property type="term" value="F:DNA binding"/>
    <property type="evidence" value="ECO:0007669"/>
    <property type="project" value="InterPro"/>
</dbReference>
<dbReference type="PANTHER" id="PTHR30173:SF36">
    <property type="entry name" value="ECF RNA POLYMERASE SIGMA FACTOR SIGJ"/>
    <property type="match status" value="1"/>
</dbReference>
<dbReference type="Gene3D" id="1.10.10.10">
    <property type="entry name" value="Winged helix-like DNA-binding domain superfamily/Winged helix DNA-binding domain"/>
    <property type="match status" value="1"/>
</dbReference>
<dbReference type="Gene3D" id="1.10.1740.10">
    <property type="match status" value="1"/>
</dbReference>
<dbReference type="InterPro" id="IPR032710">
    <property type="entry name" value="NTF2-like_dom_sf"/>
</dbReference>
<name>A0AAP2DHJ5_9BACT</name>
<dbReference type="Gene3D" id="3.10.450.50">
    <property type="match status" value="1"/>
</dbReference>
<sequence length="283" mass="31685">MEDIHQHRPLLFSLAYDMLGEVQEAEDIVQDVFESWFSKQPEVQFPKAYLSRAVVNKCIDRLEALKKTREVYKGPWLPVPIVSETAAADDRQSGDPLPYALLSTLEKLNPVERAAFILRHAFDFPYSEISEICNLPEENARQLVHRAQEKLQKPRTRYEASQEERQRLMNAFLDACAKLDASTLKEILHQDVILYADGGGKMSASVVPLVGPQKIITFMLNILKDTANNFEVKPAVVNGSAGAIILNKATGLVDTICTLETDGQSIIGLYFVRNPDKLSPTLS</sequence>
<evidence type="ECO:0000313" key="4">
    <source>
        <dbReference type="EMBL" id="MBT1695327.1"/>
    </source>
</evidence>
<dbReference type="Pfam" id="PF08281">
    <property type="entry name" value="Sigma70_r4_2"/>
    <property type="match status" value="1"/>
</dbReference>
<evidence type="ECO:0000259" key="3">
    <source>
        <dbReference type="Pfam" id="PF08281"/>
    </source>
</evidence>
<dbReference type="InterPro" id="IPR013325">
    <property type="entry name" value="RNA_pol_sigma_r2"/>
</dbReference>
<dbReference type="SUPFAM" id="SSF88946">
    <property type="entry name" value="Sigma2 domain of RNA polymerase sigma factors"/>
    <property type="match status" value="1"/>
</dbReference>
<dbReference type="Pfam" id="PF04542">
    <property type="entry name" value="Sigma70_r2"/>
    <property type="match status" value="1"/>
</dbReference>
<protein>
    <submittedName>
        <fullName evidence="4">Sigma-70 family RNA polymerase sigma factor</fullName>
    </submittedName>
</protein>
<dbReference type="AlphaFoldDB" id="A0AAP2DHJ5"/>
<dbReference type="Proteomes" id="UP001319200">
    <property type="component" value="Unassembled WGS sequence"/>
</dbReference>
<evidence type="ECO:0000256" key="1">
    <source>
        <dbReference type="ARBA" id="ARBA00011344"/>
    </source>
</evidence>
<dbReference type="InterPro" id="IPR036388">
    <property type="entry name" value="WH-like_DNA-bd_sf"/>
</dbReference>
<dbReference type="RefSeq" id="WP_254158860.1">
    <property type="nucleotide sequence ID" value="NZ_JAHESF010000001.1"/>
</dbReference>
<dbReference type="CDD" id="cd06171">
    <property type="entry name" value="Sigma70_r4"/>
    <property type="match status" value="1"/>
</dbReference>
<dbReference type="SUPFAM" id="SSF88659">
    <property type="entry name" value="Sigma3 and sigma4 domains of RNA polymerase sigma factors"/>
    <property type="match status" value="1"/>
</dbReference>
<dbReference type="GO" id="GO:0016987">
    <property type="term" value="F:sigma factor activity"/>
    <property type="evidence" value="ECO:0007669"/>
    <property type="project" value="InterPro"/>
</dbReference>
<dbReference type="InterPro" id="IPR014284">
    <property type="entry name" value="RNA_pol_sigma-70_dom"/>
</dbReference>
<organism evidence="4 5">
    <name type="scientific">Chryseosolibacter histidini</name>
    <dbReference type="NCBI Taxonomy" id="2782349"/>
    <lineage>
        <taxon>Bacteria</taxon>
        <taxon>Pseudomonadati</taxon>
        <taxon>Bacteroidota</taxon>
        <taxon>Cytophagia</taxon>
        <taxon>Cytophagales</taxon>
        <taxon>Chryseotaleaceae</taxon>
        <taxon>Chryseosolibacter</taxon>
    </lineage>
</organism>
<dbReference type="PANTHER" id="PTHR30173">
    <property type="entry name" value="SIGMA 19 FACTOR"/>
    <property type="match status" value="1"/>
</dbReference>
<feature type="domain" description="RNA polymerase sigma factor 70 region 4 type 2" evidence="3">
    <location>
        <begin position="100"/>
        <end position="151"/>
    </location>
</feature>
<comment type="caution">
    <text evidence="4">The sequence shown here is derived from an EMBL/GenBank/DDBJ whole genome shotgun (WGS) entry which is preliminary data.</text>
</comment>
<accession>A0AAP2DHJ5</accession>
<dbReference type="InterPro" id="IPR013249">
    <property type="entry name" value="RNA_pol_sigma70_r4_t2"/>
</dbReference>
<gene>
    <name evidence="4" type="ORF">KK083_00475</name>
</gene>
<evidence type="ECO:0000259" key="2">
    <source>
        <dbReference type="Pfam" id="PF04542"/>
    </source>
</evidence>
<feature type="domain" description="RNA polymerase sigma-70 region 2" evidence="2">
    <location>
        <begin position="4"/>
        <end position="66"/>
    </location>
</feature>